<feature type="transmembrane region" description="Helical" evidence="1">
    <location>
        <begin position="104"/>
        <end position="124"/>
    </location>
</feature>
<name>A0A5B8NI35_9CHRO</name>
<dbReference type="PANTHER" id="PTHR43471">
    <property type="entry name" value="ABC TRANSPORTER PERMEASE"/>
    <property type="match status" value="1"/>
</dbReference>
<evidence type="ECO:0000256" key="1">
    <source>
        <dbReference type="SAM" id="Phobius"/>
    </source>
</evidence>
<feature type="transmembrane region" description="Helical" evidence="1">
    <location>
        <begin position="52"/>
        <end position="76"/>
    </location>
</feature>
<organism evidence="2 3">
    <name type="scientific">Euhalothece natronophila Z-M001</name>
    <dbReference type="NCBI Taxonomy" id="522448"/>
    <lineage>
        <taxon>Bacteria</taxon>
        <taxon>Bacillati</taxon>
        <taxon>Cyanobacteriota</taxon>
        <taxon>Cyanophyceae</taxon>
        <taxon>Oscillatoriophycideae</taxon>
        <taxon>Chroococcales</taxon>
        <taxon>Halothecacae</taxon>
        <taxon>Halothece cluster</taxon>
        <taxon>Euhalothece</taxon>
    </lineage>
</organism>
<dbReference type="EMBL" id="CP042326">
    <property type="protein sequence ID" value="QDZ38566.1"/>
    <property type="molecule type" value="Genomic_DNA"/>
</dbReference>
<dbReference type="PANTHER" id="PTHR43471:SF10">
    <property type="entry name" value="SLL1107 PROTEIN"/>
    <property type="match status" value="1"/>
</dbReference>
<keyword evidence="1" id="KW-1133">Transmembrane helix</keyword>
<protein>
    <submittedName>
        <fullName evidence="2">ABC transporter permease</fullName>
    </submittedName>
</protein>
<proteinExistence type="predicted"/>
<reference evidence="2" key="1">
    <citation type="submission" date="2019-08" db="EMBL/GenBank/DDBJ databases">
        <title>Carotenoids and Carotenoid Binding Proteins in the Halophilic Cyanobacterium Euhalothece sp. ZM00.</title>
        <authorList>
            <person name="Cho S.M."/>
            <person name="Song J.Y."/>
            <person name="Park Y.-I."/>
        </authorList>
    </citation>
    <scope>NUCLEOTIDE SEQUENCE [LARGE SCALE GENOMIC DNA]</scope>
    <source>
        <strain evidence="2">Z-M001</strain>
    </source>
</reference>
<dbReference type="KEGG" id="enn:FRE64_00555"/>
<feature type="transmembrane region" description="Helical" evidence="1">
    <location>
        <begin position="153"/>
        <end position="177"/>
    </location>
</feature>
<dbReference type="GO" id="GO:0140359">
    <property type="term" value="F:ABC-type transporter activity"/>
    <property type="evidence" value="ECO:0007669"/>
    <property type="project" value="InterPro"/>
</dbReference>
<dbReference type="Proteomes" id="UP000318453">
    <property type="component" value="Chromosome"/>
</dbReference>
<dbReference type="RefSeq" id="WP_146294177.1">
    <property type="nucleotide sequence ID" value="NZ_CP042326.1"/>
</dbReference>
<sequence>MIQNRVGTIAANGFREVIRDRILYFIGFFALLMVVALRILPEISVGTGHKILVDLSLGAIGLLGAIVAIFVGTGLINKEIEKRTVLVLIPKPISRAELMIGKHLGLSAVLAVLVAVMGVIGFGLLSLNGIDYPLGAIALSLVYLLIELSLLVAIALLFGVFTSSILATLLSFGVYLMGHFSRDLLELGNISDNENVQRLTEILYLILPDLSRLNFRNEAVYGLLPSNTELLSDALYGIVYTVLLLTIATLIFSRRQF</sequence>
<accession>A0A5B8NI35</accession>
<dbReference type="Pfam" id="PF12679">
    <property type="entry name" value="ABC2_membrane_2"/>
    <property type="match status" value="1"/>
</dbReference>
<keyword evidence="3" id="KW-1185">Reference proteome</keyword>
<feature type="transmembrane region" description="Helical" evidence="1">
    <location>
        <begin position="21"/>
        <end position="40"/>
    </location>
</feature>
<evidence type="ECO:0000313" key="2">
    <source>
        <dbReference type="EMBL" id="QDZ38566.1"/>
    </source>
</evidence>
<keyword evidence="1" id="KW-0472">Membrane</keyword>
<dbReference type="OrthoDB" id="468402at2"/>
<feature type="transmembrane region" description="Helical" evidence="1">
    <location>
        <begin position="130"/>
        <end position="146"/>
    </location>
</feature>
<feature type="transmembrane region" description="Helical" evidence="1">
    <location>
        <begin position="234"/>
        <end position="252"/>
    </location>
</feature>
<evidence type="ECO:0000313" key="3">
    <source>
        <dbReference type="Proteomes" id="UP000318453"/>
    </source>
</evidence>
<gene>
    <name evidence="2" type="ORF">FRE64_00555</name>
</gene>
<keyword evidence="1" id="KW-0812">Transmembrane</keyword>
<dbReference type="AlphaFoldDB" id="A0A5B8NI35"/>
<dbReference type="GO" id="GO:0005886">
    <property type="term" value="C:plasma membrane"/>
    <property type="evidence" value="ECO:0007669"/>
    <property type="project" value="UniProtKB-SubCell"/>
</dbReference>